<accession>A0A317CP25</accession>
<proteinExistence type="predicted"/>
<reference evidence="2 3" key="1">
    <citation type="submission" date="2018-05" db="EMBL/GenBank/DDBJ databases">
        <title>Leucothrix arctica sp. nov., isolated from Arctic seawater.</title>
        <authorList>
            <person name="Choi A."/>
            <person name="Baek K."/>
        </authorList>
    </citation>
    <scope>NUCLEOTIDE SEQUENCE [LARGE SCALE GENOMIC DNA]</scope>
    <source>
        <strain evidence="2 3">JCM 18388</strain>
    </source>
</reference>
<keyword evidence="1" id="KW-0472">Membrane</keyword>
<evidence type="ECO:0000313" key="3">
    <source>
        <dbReference type="Proteomes" id="UP000245539"/>
    </source>
</evidence>
<dbReference type="InterPro" id="IPR043723">
    <property type="entry name" value="DUF5665"/>
</dbReference>
<feature type="transmembrane region" description="Helical" evidence="1">
    <location>
        <begin position="34"/>
        <end position="63"/>
    </location>
</feature>
<name>A0A317CP25_9GAMM</name>
<keyword evidence="1" id="KW-0812">Transmembrane</keyword>
<dbReference type="Pfam" id="PF18910">
    <property type="entry name" value="DUF5665"/>
    <property type="match status" value="1"/>
</dbReference>
<gene>
    <name evidence="2" type="ORF">DKW60_04390</name>
</gene>
<organism evidence="2 3">
    <name type="scientific">Leucothrix pacifica</name>
    <dbReference type="NCBI Taxonomy" id="1247513"/>
    <lineage>
        <taxon>Bacteria</taxon>
        <taxon>Pseudomonadati</taxon>
        <taxon>Pseudomonadota</taxon>
        <taxon>Gammaproteobacteria</taxon>
        <taxon>Thiotrichales</taxon>
        <taxon>Thiotrichaceae</taxon>
        <taxon>Leucothrix</taxon>
    </lineage>
</organism>
<evidence type="ECO:0000256" key="1">
    <source>
        <dbReference type="SAM" id="Phobius"/>
    </source>
</evidence>
<dbReference type="AlphaFoldDB" id="A0A317CP25"/>
<dbReference type="RefSeq" id="WP_109836455.1">
    <property type="nucleotide sequence ID" value="NZ_QGKM01000007.1"/>
</dbReference>
<sequence>MNNKPKSLTENHHERAAQSMENFVLYVSSPWRVVWVNFIAGIFRGLGTIIGASIVIAIIIWLLSLFTKVPLVGEYAQDVEDIVSGYVRETNYNDELDRVGDTLERIEATLKQQTQTDTELQE</sequence>
<dbReference type="Proteomes" id="UP000245539">
    <property type="component" value="Unassembled WGS sequence"/>
</dbReference>
<evidence type="ECO:0000313" key="2">
    <source>
        <dbReference type="EMBL" id="PWQ99911.1"/>
    </source>
</evidence>
<dbReference type="OrthoDB" id="5625225at2"/>
<protein>
    <submittedName>
        <fullName evidence="2">Uncharacterized protein</fullName>
    </submittedName>
</protein>
<keyword evidence="3" id="KW-1185">Reference proteome</keyword>
<comment type="caution">
    <text evidence="2">The sequence shown here is derived from an EMBL/GenBank/DDBJ whole genome shotgun (WGS) entry which is preliminary data.</text>
</comment>
<dbReference type="EMBL" id="QGKM01000007">
    <property type="protein sequence ID" value="PWQ99911.1"/>
    <property type="molecule type" value="Genomic_DNA"/>
</dbReference>
<keyword evidence="1" id="KW-1133">Transmembrane helix</keyword>